<accession>A0A2J8AAG5</accession>
<dbReference type="AlphaFoldDB" id="A0A2J8AAG5"/>
<sequence>MAEITYTGRGGGSSARGAAHGPRPSTASPRLEGASGGRASAGKMLSFLDAAEGAAARQQQPSMFPPSASLPSGVHPGGGGGGGSAQRQRPKSALRLRTTGAPRVRQERLDIPSPSPPPPRQYGRLSLYDHGEEELEPHEVPGPKVLRDLAKPRVGFPSRAPEGFMRSGEGLDLRQRNKLKAHLQRYPVNTRGSLRPGARSSGWVLNLFRSRGGALVVDMGYNKRAVRSCRELATTFMTDFEMAGGPTATAAVRRYSPGYDPAVTDASMARAAAKAAARAAERGGEAAVPSAFKPFTLF</sequence>
<dbReference type="Proteomes" id="UP000236333">
    <property type="component" value="Unassembled WGS sequence"/>
</dbReference>
<evidence type="ECO:0000313" key="3">
    <source>
        <dbReference type="Proteomes" id="UP000236333"/>
    </source>
</evidence>
<name>A0A2J8AAG5_9CHLO</name>
<gene>
    <name evidence="2" type="ORF">TSOC_003887</name>
</gene>
<feature type="region of interest" description="Disordered" evidence="1">
    <location>
        <begin position="1"/>
        <end position="125"/>
    </location>
</feature>
<dbReference type="EMBL" id="PGGS01000089">
    <property type="protein sequence ID" value="PNH09473.1"/>
    <property type="molecule type" value="Genomic_DNA"/>
</dbReference>
<reference evidence="2 3" key="1">
    <citation type="journal article" date="2017" name="Mol. Biol. Evol.">
        <title>The 4-celled Tetrabaena socialis nuclear genome reveals the essential components for genetic control of cell number at the origin of multicellularity in the volvocine lineage.</title>
        <authorList>
            <person name="Featherston J."/>
            <person name="Arakaki Y."/>
            <person name="Hanschen E.R."/>
            <person name="Ferris P.J."/>
            <person name="Michod R.E."/>
            <person name="Olson B.J.S.C."/>
            <person name="Nozaki H."/>
            <person name="Durand P.M."/>
        </authorList>
    </citation>
    <scope>NUCLEOTIDE SEQUENCE [LARGE SCALE GENOMIC DNA]</scope>
    <source>
        <strain evidence="2 3">NIES-571</strain>
    </source>
</reference>
<evidence type="ECO:0000313" key="2">
    <source>
        <dbReference type="EMBL" id="PNH09473.1"/>
    </source>
</evidence>
<protein>
    <submittedName>
        <fullName evidence="2">Uncharacterized protein</fullName>
    </submittedName>
</protein>
<proteinExistence type="predicted"/>
<dbReference type="OrthoDB" id="5954824at2759"/>
<keyword evidence="3" id="KW-1185">Reference proteome</keyword>
<evidence type="ECO:0000256" key="1">
    <source>
        <dbReference type="SAM" id="MobiDB-lite"/>
    </source>
</evidence>
<comment type="caution">
    <text evidence="2">The sequence shown here is derived from an EMBL/GenBank/DDBJ whole genome shotgun (WGS) entry which is preliminary data.</text>
</comment>
<feature type="compositionally biased region" description="Gly residues" evidence="1">
    <location>
        <begin position="75"/>
        <end position="84"/>
    </location>
</feature>
<organism evidence="2 3">
    <name type="scientific">Tetrabaena socialis</name>
    <dbReference type="NCBI Taxonomy" id="47790"/>
    <lineage>
        <taxon>Eukaryota</taxon>
        <taxon>Viridiplantae</taxon>
        <taxon>Chlorophyta</taxon>
        <taxon>core chlorophytes</taxon>
        <taxon>Chlorophyceae</taxon>
        <taxon>CS clade</taxon>
        <taxon>Chlamydomonadales</taxon>
        <taxon>Tetrabaenaceae</taxon>
        <taxon>Tetrabaena</taxon>
    </lineage>
</organism>